<feature type="transmembrane region" description="Helical" evidence="1">
    <location>
        <begin position="38"/>
        <end position="55"/>
    </location>
</feature>
<keyword evidence="2" id="KW-0732">Signal</keyword>
<comment type="caution">
    <text evidence="3">The sequence shown here is derived from an EMBL/GenBank/DDBJ whole genome shotgun (WGS) entry which is preliminary data.</text>
</comment>
<protein>
    <submittedName>
        <fullName evidence="3">Uncharacterized protein</fullName>
    </submittedName>
</protein>
<keyword evidence="4" id="KW-1185">Reference proteome</keyword>
<keyword evidence="1" id="KW-1133">Transmembrane helix</keyword>
<evidence type="ECO:0000313" key="4">
    <source>
        <dbReference type="Proteomes" id="UP001143330"/>
    </source>
</evidence>
<feature type="transmembrane region" description="Helical" evidence="1">
    <location>
        <begin position="62"/>
        <end position="88"/>
    </location>
</feature>
<keyword evidence="1" id="KW-0472">Membrane</keyword>
<dbReference type="RefSeq" id="WP_213361818.1">
    <property type="nucleotide sequence ID" value="NZ_BSFM01000007.1"/>
</dbReference>
<accession>A0A9W6NAF2</accession>
<sequence>MAVRRILLVLTGWTLPAASALAAPIATGMAEREPPAPVLWLTLLTIAGLSLAMSCRRWWLPLMLWVPVAFAVSLIIAELADPVIGAAIREELGGFYVLQADLCAALAITVPLMFANMRFGRGDGAKNRSRLG</sequence>
<feature type="chain" id="PRO_5040965666" evidence="2">
    <location>
        <begin position="23"/>
        <end position="132"/>
    </location>
</feature>
<dbReference type="EMBL" id="BSFM01000007">
    <property type="protein sequence ID" value="GLK83502.1"/>
    <property type="molecule type" value="Genomic_DNA"/>
</dbReference>
<feature type="transmembrane region" description="Helical" evidence="1">
    <location>
        <begin position="94"/>
        <end position="114"/>
    </location>
</feature>
<organism evidence="3 4">
    <name type="scientific">Ancylobacter defluvii</name>
    <dbReference type="NCBI Taxonomy" id="1282440"/>
    <lineage>
        <taxon>Bacteria</taxon>
        <taxon>Pseudomonadati</taxon>
        <taxon>Pseudomonadota</taxon>
        <taxon>Alphaproteobacteria</taxon>
        <taxon>Hyphomicrobiales</taxon>
        <taxon>Xanthobacteraceae</taxon>
        <taxon>Ancylobacter</taxon>
    </lineage>
</organism>
<evidence type="ECO:0000313" key="3">
    <source>
        <dbReference type="EMBL" id="GLK83502.1"/>
    </source>
</evidence>
<reference evidence="3" key="2">
    <citation type="submission" date="2023-01" db="EMBL/GenBank/DDBJ databases">
        <authorList>
            <person name="Sun Q."/>
            <person name="Evtushenko L."/>
        </authorList>
    </citation>
    <scope>NUCLEOTIDE SEQUENCE</scope>
    <source>
        <strain evidence="3">VKM B-2789</strain>
    </source>
</reference>
<proteinExistence type="predicted"/>
<dbReference type="AlphaFoldDB" id="A0A9W6NAF2"/>
<name>A0A9W6NAF2_9HYPH</name>
<reference evidence="3" key="1">
    <citation type="journal article" date="2014" name="Int. J. Syst. Evol. Microbiol.">
        <title>Complete genome sequence of Corynebacterium casei LMG S-19264T (=DSM 44701T), isolated from a smear-ripened cheese.</title>
        <authorList>
            <consortium name="US DOE Joint Genome Institute (JGI-PGF)"/>
            <person name="Walter F."/>
            <person name="Albersmeier A."/>
            <person name="Kalinowski J."/>
            <person name="Ruckert C."/>
        </authorList>
    </citation>
    <scope>NUCLEOTIDE SEQUENCE</scope>
    <source>
        <strain evidence="3">VKM B-2789</strain>
    </source>
</reference>
<keyword evidence="1" id="KW-0812">Transmembrane</keyword>
<dbReference type="Proteomes" id="UP001143330">
    <property type="component" value="Unassembled WGS sequence"/>
</dbReference>
<evidence type="ECO:0000256" key="1">
    <source>
        <dbReference type="SAM" id="Phobius"/>
    </source>
</evidence>
<feature type="signal peptide" evidence="2">
    <location>
        <begin position="1"/>
        <end position="22"/>
    </location>
</feature>
<gene>
    <name evidence="3" type="ORF">GCM10017653_15710</name>
</gene>
<evidence type="ECO:0000256" key="2">
    <source>
        <dbReference type="SAM" id="SignalP"/>
    </source>
</evidence>